<dbReference type="Pfam" id="PF00106">
    <property type="entry name" value="adh_short"/>
    <property type="match status" value="1"/>
</dbReference>
<protein>
    <recommendedName>
        <fullName evidence="7">NAD(P)-binding protein</fullName>
    </recommendedName>
</protein>
<dbReference type="EMBL" id="JARKIF010000004">
    <property type="protein sequence ID" value="KAJ7641841.1"/>
    <property type="molecule type" value="Genomic_DNA"/>
</dbReference>
<gene>
    <name evidence="5" type="ORF">FB45DRAFT_1054248</name>
</gene>
<reference evidence="5" key="1">
    <citation type="submission" date="2023-03" db="EMBL/GenBank/DDBJ databases">
        <title>Massive genome expansion in bonnet fungi (Mycena s.s.) driven by repeated elements and novel gene families across ecological guilds.</title>
        <authorList>
            <consortium name="Lawrence Berkeley National Laboratory"/>
            <person name="Harder C.B."/>
            <person name="Miyauchi S."/>
            <person name="Viragh M."/>
            <person name="Kuo A."/>
            <person name="Thoen E."/>
            <person name="Andreopoulos B."/>
            <person name="Lu D."/>
            <person name="Skrede I."/>
            <person name="Drula E."/>
            <person name="Henrissat B."/>
            <person name="Morin E."/>
            <person name="Kohler A."/>
            <person name="Barry K."/>
            <person name="LaButti K."/>
            <person name="Morin E."/>
            <person name="Salamov A."/>
            <person name="Lipzen A."/>
            <person name="Mereny Z."/>
            <person name="Hegedus B."/>
            <person name="Baldrian P."/>
            <person name="Stursova M."/>
            <person name="Weitz H."/>
            <person name="Taylor A."/>
            <person name="Grigoriev I.V."/>
            <person name="Nagy L.G."/>
            <person name="Martin F."/>
            <person name="Kauserud H."/>
        </authorList>
    </citation>
    <scope>NUCLEOTIDE SEQUENCE</scope>
    <source>
        <strain evidence="5">9284</strain>
    </source>
</reference>
<dbReference type="GO" id="GO:0016491">
    <property type="term" value="F:oxidoreductase activity"/>
    <property type="evidence" value="ECO:0007669"/>
    <property type="project" value="UniProtKB-KW"/>
</dbReference>
<organism evidence="5 6">
    <name type="scientific">Roridomyces roridus</name>
    <dbReference type="NCBI Taxonomy" id="1738132"/>
    <lineage>
        <taxon>Eukaryota</taxon>
        <taxon>Fungi</taxon>
        <taxon>Dikarya</taxon>
        <taxon>Basidiomycota</taxon>
        <taxon>Agaricomycotina</taxon>
        <taxon>Agaricomycetes</taxon>
        <taxon>Agaricomycetidae</taxon>
        <taxon>Agaricales</taxon>
        <taxon>Marasmiineae</taxon>
        <taxon>Mycenaceae</taxon>
        <taxon>Roridomyces</taxon>
    </lineage>
</organism>
<sequence length="315" mass="34457">MSNAPAAAGVWTNLFPPKAKWSINEIPDQTGKVVLVTGYGGIGKETARVLLTKNAKVYVAGRNEQAGNEAVASLTKETGKKAYFLKLDLANLKAIKASAEDFATKESKLDVLINNAGVMFPPIDKITSDGYDLQFGTNTLGHAYFTMLLLPLLRTAVKSSSDGHARVVNVSSMGHMLFFPNLDFDTFKDGPKRLTMDPQKLYGQSKFGNIVFSNELARRFGSEGIISISLHPGNIKTDLGRYSGSIQALLTNWMLYPIPLGALTQLYAATMPEALKLNGKYMLPWARVGNPHPATAEPEFGTKLWDWVEEQVKDV</sequence>
<dbReference type="PRINTS" id="PR00081">
    <property type="entry name" value="GDHRDH"/>
</dbReference>
<evidence type="ECO:0000313" key="5">
    <source>
        <dbReference type="EMBL" id="KAJ7641841.1"/>
    </source>
</evidence>
<evidence type="ECO:0008006" key="7">
    <source>
        <dbReference type="Google" id="ProtNLM"/>
    </source>
</evidence>
<keyword evidence="2" id="KW-0521">NADP</keyword>
<evidence type="ECO:0000256" key="4">
    <source>
        <dbReference type="RuleBase" id="RU000363"/>
    </source>
</evidence>
<dbReference type="PANTHER" id="PTHR24320">
    <property type="entry name" value="RETINOL DEHYDROGENASE"/>
    <property type="match status" value="1"/>
</dbReference>
<dbReference type="SUPFAM" id="SSF51735">
    <property type="entry name" value="NAD(P)-binding Rossmann-fold domains"/>
    <property type="match status" value="1"/>
</dbReference>
<dbReference type="InterPro" id="IPR002347">
    <property type="entry name" value="SDR_fam"/>
</dbReference>
<dbReference type="AlphaFoldDB" id="A0AAD7C8X8"/>
<dbReference type="Proteomes" id="UP001221142">
    <property type="component" value="Unassembled WGS sequence"/>
</dbReference>
<keyword evidence="6" id="KW-1185">Reference proteome</keyword>
<comment type="caution">
    <text evidence="5">The sequence shown here is derived from an EMBL/GenBank/DDBJ whole genome shotgun (WGS) entry which is preliminary data.</text>
</comment>
<comment type="similarity">
    <text evidence="1 4">Belongs to the short-chain dehydrogenases/reductases (SDR) family.</text>
</comment>
<evidence type="ECO:0000313" key="6">
    <source>
        <dbReference type="Proteomes" id="UP001221142"/>
    </source>
</evidence>
<evidence type="ECO:0000256" key="2">
    <source>
        <dbReference type="ARBA" id="ARBA00022857"/>
    </source>
</evidence>
<proteinExistence type="inferred from homology"/>
<evidence type="ECO:0000256" key="1">
    <source>
        <dbReference type="ARBA" id="ARBA00006484"/>
    </source>
</evidence>
<dbReference type="InterPro" id="IPR036291">
    <property type="entry name" value="NAD(P)-bd_dom_sf"/>
</dbReference>
<keyword evidence="3" id="KW-0560">Oxidoreductase</keyword>
<dbReference type="PRINTS" id="PR00080">
    <property type="entry name" value="SDRFAMILY"/>
</dbReference>
<name>A0AAD7C8X8_9AGAR</name>
<accession>A0AAD7C8X8</accession>
<dbReference type="PANTHER" id="PTHR24320:SF236">
    <property type="entry name" value="SHORT-CHAIN DEHYDROGENASE-RELATED"/>
    <property type="match status" value="1"/>
</dbReference>
<dbReference type="Gene3D" id="3.40.50.720">
    <property type="entry name" value="NAD(P)-binding Rossmann-like Domain"/>
    <property type="match status" value="1"/>
</dbReference>
<evidence type="ECO:0000256" key="3">
    <source>
        <dbReference type="ARBA" id="ARBA00023002"/>
    </source>
</evidence>